<dbReference type="GO" id="GO:0005829">
    <property type="term" value="C:cytosol"/>
    <property type="evidence" value="ECO:0007669"/>
    <property type="project" value="TreeGrafter"/>
</dbReference>
<dbReference type="UniPathway" id="UPA00028">
    <property type="reaction ID" value="UER00002"/>
</dbReference>
<comment type="subcellular location">
    <subcellularLocation>
        <location evidence="1">Cytoplasm</location>
    </subcellularLocation>
</comment>
<dbReference type="Gene3D" id="2.40.40.20">
    <property type="match status" value="1"/>
</dbReference>
<dbReference type="InterPro" id="IPR003190">
    <property type="entry name" value="Asp_decarbox"/>
</dbReference>
<keyword evidence="1" id="KW-0963">Cytoplasm</keyword>
<comment type="caution">
    <text evidence="2">The sequence shown here is derived from an EMBL/GenBank/DDBJ whole genome shotgun (WGS) entry which is preliminary data.</text>
</comment>
<protein>
    <recommendedName>
        <fullName evidence="1">Aspartate 1-decarboxylase</fullName>
        <ecNumber evidence="1">4.1.1.11</ecNumber>
    </recommendedName>
    <alternativeName>
        <fullName evidence="1">Aspartate alpha-decarboxylase</fullName>
    </alternativeName>
    <component>
        <recommendedName>
            <fullName evidence="1">Aspartate 1-decarboxylase beta chain</fullName>
        </recommendedName>
    </component>
    <component>
        <recommendedName>
            <fullName evidence="1">Aspartate 1-decarboxylase alpha chain</fullName>
        </recommendedName>
    </component>
</protein>
<dbReference type="RefSeq" id="WP_012392647.1">
    <property type="nucleotide sequence ID" value="NZ_BQLA01000048.1"/>
</dbReference>
<dbReference type="GO" id="GO:0015940">
    <property type="term" value="P:pantothenate biosynthetic process"/>
    <property type="evidence" value="ECO:0007669"/>
    <property type="project" value="UniProtKB-UniRule"/>
</dbReference>
<feature type="modified residue" description="Pyruvic acid (Ser)" evidence="1">
    <location>
        <position position="26"/>
    </location>
</feature>
<comment type="caution">
    <text evidence="1">Lacks conserved residue(s) required for the propagation of feature annotation.</text>
</comment>
<dbReference type="AlphaFoldDB" id="A0A2Z5Y991"/>
<keyword evidence="1" id="KW-0566">Pantothenate biosynthesis</keyword>
<sequence length="162" mass="18290">MSRIRLLRAKLHQVRVTHRERDYVGSIAVDVDLMEQVGMLPLEEVEVVNLENGNRWSTYLIPADRGSSRICPNGGGALLCEPGDRLIIFSYATVRSGALRRRPHVARVLLSDADNRVESLFEQVLEQDDDRLRYSVRGCYGDIPAQPDLLLRAETQLLDGPH</sequence>
<dbReference type="GeneID" id="34342850"/>
<name>A0A2Z5Y991_MYCMR</name>
<comment type="catalytic activity">
    <reaction evidence="1">
        <text>L-aspartate + H(+) = beta-alanine + CO2</text>
        <dbReference type="Rhea" id="RHEA:19497"/>
        <dbReference type="ChEBI" id="CHEBI:15378"/>
        <dbReference type="ChEBI" id="CHEBI:16526"/>
        <dbReference type="ChEBI" id="CHEBI:29991"/>
        <dbReference type="ChEBI" id="CHEBI:57966"/>
        <dbReference type="EC" id="4.1.1.11"/>
    </reaction>
</comment>
<feature type="chain" id="PRO_5041748968" description="Aspartate 1-decarboxylase alpha chain" evidence="1">
    <location>
        <begin position="26"/>
        <end position="162"/>
    </location>
</feature>
<dbReference type="GO" id="GO:0006523">
    <property type="term" value="P:alanine biosynthetic process"/>
    <property type="evidence" value="ECO:0007669"/>
    <property type="project" value="InterPro"/>
</dbReference>
<dbReference type="EMBL" id="PEDF01000023">
    <property type="protein sequence ID" value="RFZ46396.1"/>
    <property type="molecule type" value="Genomic_DNA"/>
</dbReference>
<dbReference type="CDD" id="cd06919">
    <property type="entry name" value="Asp_decarbox"/>
    <property type="match status" value="1"/>
</dbReference>
<comment type="PTM">
    <text evidence="1">Is synthesized initially as an inactive proenzyme, which is activated by self-cleavage at a specific serine bond to produce a beta-subunit with a hydroxyl group at its C-terminus and an alpha-subunit with a pyruvoyl group at its N-terminus.</text>
</comment>
<evidence type="ECO:0000256" key="1">
    <source>
        <dbReference type="HAMAP-Rule" id="MF_00446"/>
    </source>
</evidence>
<keyword evidence="1" id="KW-0865">Zymogen</keyword>
<gene>
    <name evidence="2" type="primary">panD_2</name>
    <name evidence="1" type="synonym">panD</name>
    <name evidence="2" type="ORF">DAVIS_00910</name>
</gene>
<comment type="function">
    <text evidence="1">Catalyzes the pyruvoyl-dependent decarboxylation of aspartate to produce beta-alanine.</text>
</comment>
<comment type="cofactor">
    <cofactor evidence="1">
        <name>pyruvate</name>
        <dbReference type="ChEBI" id="CHEBI:15361"/>
    </cofactor>
    <text evidence="1">Binds 1 pyruvoyl group covalently per subunit.</text>
</comment>
<reference evidence="2 3" key="1">
    <citation type="journal article" date="2018" name="Sci. Rep.">
        <title>Extensive genomic diversity among Mycobacterium marinum strains revealed by whole genome sequencing.</title>
        <authorList>
            <person name="Das S."/>
            <person name="Pettersson B.M."/>
            <person name="Behra P.R."/>
            <person name="Mallick A."/>
            <person name="Cheramie M."/>
            <person name="Ramesh M."/>
            <person name="Shirreff L."/>
            <person name="DuCote T."/>
            <person name="Dasgupta S."/>
            <person name="Ennis D.G."/>
            <person name="Kirsebom L.A."/>
        </authorList>
    </citation>
    <scope>NUCLEOTIDE SEQUENCE [LARGE SCALE GENOMIC DNA]</scope>
    <source>
        <strain evidence="2 3">Davis1</strain>
    </source>
</reference>
<keyword evidence="1 2" id="KW-0456">Lyase</keyword>
<dbReference type="PANTHER" id="PTHR21012:SF0">
    <property type="entry name" value="ASPARTATE 1-DECARBOXYLASE"/>
    <property type="match status" value="1"/>
</dbReference>
<feature type="active site" description="Proton donor" evidence="1">
    <location>
        <position position="59"/>
    </location>
</feature>
<evidence type="ECO:0000313" key="3">
    <source>
        <dbReference type="Proteomes" id="UP000257451"/>
    </source>
</evidence>
<dbReference type="EC" id="4.1.1.11" evidence="1"/>
<feature type="binding site" evidence="1">
    <location>
        <position position="58"/>
    </location>
    <ligand>
        <name>substrate</name>
    </ligand>
</feature>
<feature type="chain" id="PRO_5041748967" description="Aspartate 1-decarboxylase beta chain" evidence="1">
    <location>
        <begin position="1"/>
        <end position="25"/>
    </location>
</feature>
<dbReference type="PANTHER" id="PTHR21012">
    <property type="entry name" value="ASPARTATE 1-DECARBOXYLASE"/>
    <property type="match status" value="1"/>
</dbReference>
<keyword evidence="1" id="KW-0210">Decarboxylase</keyword>
<dbReference type="GO" id="GO:0004068">
    <property type="term" value="F:aspartate 1-decarboxylase activity"/>
    <property type="evidence" value="ECO:0007669"/>
    <property type="project" value="UniProtKB-UniRule"/>
</dbReference>
<dbReference type="Proteomes" id="UP000257451">
    <property type="component" value="Unassembled WGS sequence"/>
</dbReference>
<comment type="pathway">
    <text evidence="1">Cofactor biosynthesis; (R)-pantothenate biosynthesis; beta-alanine from L-aspartate: step 1/1.</text>
</comment>
<dbReference type="Pfam" id="PF02261">
    <property type="entry name" value="Asp_decarbox"/>
    <property type="match status" value="1"/>
</dbReference>
<keyword evidence="1" id="KW-0670">Pyruvate</keyword>
<proteinExistence type="inferred from homology"/>
<keyword evidence="1" id="KW-0704">Schiff base</keyword>
<comment type="subunit">
    <text evidence="1">Heterooctamer of four alpha and four beta subunits.</text>
</comment>
<accession>A0A2Z5Y991</accession>
<evidence type="ECO:0000313" key="2">
    <source>
        <dbReference type="EMBL" id="RFZ46396.1"/>
    </source>
</evidence>
<organism evidence="2 3">
    <name type="scientific">Mycobacterium marinum</name>
    <dbReference type="NCBI Taxonomy" id="1781"/>
    <lineage>
        <taxon>Bacteria</taxon>
        <taxon>Bacillati</taxon>
        <taxon>Actinomycetota</taxon>
        <taxon>Actinomycetes</taxon>
        <taxon>Mycobacteriales</taxon>
        <taxon>Mycobacteriaceae</taxon>
        <taxon>Mycobacterium</taxon>
        <taxon>Mycobacterium ulcerans group</taxon>
    </lineage>
</organism>
<feature type="active site" description="Schiff-base intermediate with substrate; via pyruvic acid" evidence="1">
    <location>
        <position position="26"/>
    </location>
</feature>
<keyword evidence="1" id="KW-0068">Autocatalytic cleavage</keyword>
<comment type="similarity">
    <text evidence="1">Belongs to the PanD family.</text>
</comment>
<dbReference type="InterPro" id="IPR009010">
    <property type="entry name" value="Asp_de-COase-like_dom_sf"/>
</dbReference>
<dbReference type="HAMAP" id="MF_00446">
    <property type="entry name" value="PanD"/>
    <property type="match status" value="1"/>
</dbReference>
<dbReference type="SUPFAM" id="SSF50692">
    <property type="entry name" value="ADC-like"/>
    <property type="match status" value="1"/>
</dbReference>